<dbReference type="STRING" id="266748.HY04_10370"/>
<reference evidence="1 3" key="1">
    <citation type="submission" date="2014-07" db="EMBL/GenBank/DDBJ databases">
        <authorList>
            <person name="Pisani N.G."/>
            <person name="Newman J.D."/>
        </authorList>
    </citation>
    <scope>NUCLEOTIDE SEQUENCE [LARGE SCALE GENOMIC DNA]</scope>
    <source>
        <strain evidence="1 3">LMG 24720</strain>
    </source>
</reference>
<accession>A0A448NR60</accession>
<proteinExistence type="predicted"/>
<dbReference type="RefSeq" id="WP_034719482.1">
    <property type="nucleotide sequence ID" value="NZ_FOIX01000004.1"/>
</dbReference>
<gene>
    <name evidence="1" type="ORF">HY04_10370</name>
    <name evidence="2" type="ORF">NCTC13489_01487</name>
</gene>
<evidence type="ECO:0000313" key="2">
    <source>
        <dbReference type="EMBL" id="VEH99340.1"/>
    </source>
</evidence>
<dbReference type="AlphaFoldDB" id="A0A448NR60"/>
<dbReference type="InterPro" id="IPR020271">
    <property type="entry name" value="Uncharacterised_MJ1172"/>
</dbReference>
<reference evidence="2 4" key="2">
    <citation type="submission" date="2018-12" db="EMBL/GenBank/DDBJ databases">
        <authorList>
            <consortium name="Pathogen Informatics"/>
        </authorList>
    </citation>
    <scope>NUCLEOTIDE SEQUENCE [LARGE SCALE GENOMIC DNA]</scope>
    <source>
        <strain evidence="2 4">NCTC13489</strain>
    </source>
</reference>
<dbReference type="Pfam" id="PF10884">
    <property type="entry name" value="DUF2683"/>
    <property type="match status" value="1"/>
</dbReference>
<evidence type="ECO:0000313" key="3">
    <source>
        <dbReference type="Proteomes" id="UP000028349"/>
    </source>
</evidence>
<name>A0A448NR60_9FLAO</name>
<evidence type="ECO:0000313" key="1">
    <source>
        <dbReference type="EMBL" id="KEY18864.1"/>
    </source>
</evidence>
<dbReference type="KEGG" id="cant:NCTC13489_01487"/>
<dbReference type="Proteomes" id="UP000028349">
    <property type="component" value="Unassembled WGS sequence"/>
</dbReference>
<keyword evidence="3" id="KW-1185">Reference proteome</keyword>
<dbReference type="Proteomes" id="UP000270036">
    <property type="component" value="Chromosome"/>
</dbReference>
<organism evidence="2 4">
    <name type="scientific">Kaistella antarctica</name>
    <dbReference type="NCBI Taxonomy" id="266748"/>
    <lineage>
        <taxon>Bacteria</taxon>
        <taxon>Pseudomonadati</taxon>
        <taxon>Bacteroidota</taxon>
        <taxon>Flavobacteriia</taxon>
        <taxon>Flavobacteriales</taxon>
        <taxon>Weeksellaceae</taxon>
        <taxon>Chryseobacterium group</taxon>
        <taxon>Kaistella</taxon>
    </lineage>
</organism>
<dbReference type="EMBL" id="JPEP01000002">
    <property type="protein sequence ID" value="KEY18864.1"/>
    <property type="molecule type" value="Genomic_DNA"/>
</dbReference>
<sequence>MENLIVYPENQKQLSILKSLLEEMKIRFKSEQKEMVRINISNQAKNSILKGLVDAEKGNLVSEKEANQFFEDVINQMD</sequence>
<dbReference type="EMBL" id="LR134441">
    <property type="protein sequence ID" value="VEH99340.1"/>
    <property type="molecule type" value="Genomic_DNA"/>
</dbReference>
<evidence type="ECO:0000313" key="4">
    <source>
        <dbReference type="Proteomes" id="UP000270036"/>
    </source>
</evidence>
<protein>
    <submittedName>
        <fullName evidence="2">Uncharacterized protein</fullName>
    </submittedName>
</protein>
<dbReference type="OrthoDB" id="827255at2"/>